<sequence>SDPVSSNQNGDKEKLIEAAKLLSIQKEVGFNFAEEEKLTLKQLVDHEGCDRAKKMEWEQRE</sequence>
<protein>
    <submittedName>
        <fullName evidence="1">Uncharacterized protein</fullName>
    </submittedName>
</protein>
<feature type="non-terminal residue" evidence="1">
    <location>
        <position position="61"/>
    </location>
</feature>
<evidence type="ECO:0000313" key="2">
    <source>
        <dbReference type="Proteomes" id="UP000236291"/>
    </source>
</evidence>
<feature type="non-terminal residue" evidence="1">
    <location>
        <position position="1"/>
    </location>
</feature>
<proteinExistence type="predicted"/>
<reference evidence="1 2" key="2">
    <citation type="journal article" date="2017" name="Front. Plant Sci.">
        <title>Gene Classification and Mining of Molecular Markers Useful in Red Clover (Trifolium pratense) Breeding.</title>
        <authorList>
            <person name="Istvanek J."/>
            <person name="Dluhosova J."/>
            <person name="Dluhos P."/>
            <person name="Patkova L."/>
            <person name="Nedelnik J."/>
            <person name="Repkova J."/>
        </authorList>
    </citation>
    <scope>NUCLEOTIDE SEQUENCE [LARGE SCALE GENOMIC DNA]</scope>
    <source>
        <strain evidence="2">cv. Tatra</strain>
        <tissue evidence="1">Young leaves</tissue>
    </source>
</reference>
<dbReference type="AlphaFoldDB" id="A0A2K3KCI8"/>
<accession>A0A2K3KCI8</accession>
<comment type="caution">
    <text evidence="1">The sequence shown here is derived from an EMBL/GenBank/DDBJ whole genome shotgun (WGS) entry which is preliminary data.</text>
</comment>
<organism evidence="1 2">
    <name type="scientific">Trifolium pratense</name>
    <name type="common">Red clover</name>
    <dbReference type="NCBI Taxonomy" id="57577"/>
    <lineage>
        <taxon>Eukaryota</taxon>
        <taxon>Viridiplantae</taxon>
        <taxon>Streptophyta</taxon>
        <taxon>Embryophyta</taxon>
        <taxon>Tracheophyta</taxon>
        <taxon>Spermatophyta</taxon>
        <taxon>Magnoliopsida</taxon>
        <taxon>eudicotyledons</taxon>
        <taxon>Gunneridae</taxon>
        <taxon>Pentapetalae</taxon>
        <taxon>rosids</taxon>
        <taxon>fabids</taxon>
        <taxon>Fabales</taxon>
        <taxon>Fabaceae</taxon>
        <taxon>Papilionoideae</taxon>
        <taxon>50 kb inversion clade</taxon>
        <taxon>NPAAA clade</taxon>
        <taxon>Hologalegina</taxon>
        <taxon>IRL clade</taxon>
        <taxon>Trifolieae</taxon>
        <taxon>Trifolium</taxon>
    </lineage>
</organism>
<reference evidence="1 2" key="1">
    <citation type="journal article" date="2014" name="Am. J. Bot.">
        <title>Genome assembly and annotation for red clover (Trifolium pratense; Fabaceae).</title>
        <authorList>
            <person name="Istvanek J."/>
            <person name="Jaros M."/>
            <person name="Krenek A."/>
            <person name="Repkova J."/>
        </authorList>
    </citation>
    <scope>NUCLEOTIDE SEQUENCE [LARGE SCALE GENOMIC DNA]</scope>
    <source>
        <strain evidence="2">cv. Tatra</strain>
        <tissue evidence="1">Young leaves</tissue>
    </source>
</reference>
<dbReference type="Proteomes" id="UP000236291">
    <property type="component" value="Unassembled WGS sequence"/>
</dbReference>
<dbReference type="EMBL" id="ASHM01160822">
    <property type="protein sequence ID" value="PNX64006.1"/>
    <property type="molecule type" value="Genomic_DNA"/>
</dbReference>
<name>A0A2K3KCI8_TRIPR</name>
<gene>
    <name evidence="1" type="ORF">L195_g061905</name>
</gene>
<evidence type="ECO:0000313" key="1">
    <source>
        <dbReference type="EMBL" id="PNX64006.1"/>
    </source>
</evidence>